<dbReference type="Proteomes" id="UP001066276">
    <property type="component" value="Chromosome 7"/>
</dbReference>
<reference evidence="2" key="1">
    <citation type="journal article" date="2022" name="bioRxiv">
        <title>Sequencing and chromosome-scale assembly of the giantPleurodeles waltlgenome.</title>
        <authorList>
            <person name="Brown T."/>
            <person name="Elewa A."/>
            <person name="Iarovenko S."/>
            <person name="Subramanian E."/>
            <person name="Araus A.J."/>
            <person name="Petzold A."/>
            <person name="Susuki M."/>
            <person name="Suzuki K.-i.T."/>
            <person name="Hayashi T."/>
            <person name="Toyoda A."/>
            <person name="Oliveira C."/>
            <person name="Osipova E."/>
            <person name="Leigh N.D."/>
            <person name="Simon A."/>
            <person name="Yun M.H."/>
        </authorList>
    </citation>
    <scope>NUCLEOTIDE SEQUENCE</scope>
    <source>
        <strain evidence="2">20211129_DDA</strain>
        <tissue evidence="2">Liver</tissue>
    </source>
</reference>
<sequence length="80" mass="8385">MEPGICCTAFAGSSTCWKERGNQTLLLKLLHLMLAGISLGEMEAAVQEPQEGPNMLPLLEAANEEAAKGSSQPSLSRVAG</sequence>
<evidence type="ECO:0000256" key="1">
    <source>
        <dbReference type="SAM" id="SignalP"/>
    </source>
</evidence>
<protein>
    <submittedName>
        <fullName evidence="2">Uncharacterized protein</fullName>
    </submittedName>
</protein>
<keyword evidence="3" id="KW-1185">Reference proteome</keyword>
<comment type="caution">
    <text evidence="2">The sequence shown here is derived from an EMBL/GenBank/DDBJ whole genome shotgun (WGS) entry which is preliminary data.</text>
</comment>
<proteinExistence type="predicted"/>
<accession>A0AAV7PGH8</accession>
<dbReference type="EMBL" id="JANPWB010000011">
    <property type="protein sequence ID" value="KAJ1127230.1"/>
    <property type="molecule type" value="Genomic_DNA"/>
</dbReference>
<feature type="signal peptide" evidence="1">
    <location>
        <begin position="1"/>
        <end position="40"/>
    </location>
</feature>
<feature type="chain" id="PRO_5043944679" evidence="1">
    <location>
        <begin position="41"/>
        <end position="80"/>
    </location>
</feature>
<dbReference type="AlphaFoldDB" id="A0AAV7PGH8"/>
<organism evidence="2 3">
    <name type="scientific">Pleurodeles waltl</name>
    <name type="common">Iberian ribbed newt</name>
    <dbReference type="NCBI Taxonomy" id="8319"/>
    <lineage>
        <taxon>Eukaryota</taxon>
        <taxon>Metazoa</taxon>
        <taxon>Chordata</taxon>
        <taxon>Craniata</taxon>
        <taxon>Vertebrata</taxon>
        <taxon>Euteleostomi</taxon>
        <taxon>Amphibia</taxon>
        <taxon>Batrachia</taxon>
        <taxon>Caudata</taxon>
        <taxon>Salamandroidea</taxon>
        <taxon>Salamandridae</taxon>
        <taxon>Pleurodelinae</taxon>
        <taxon>Pleurodeles</taxon>
    </lineage>
</organism>
<evidence type="ECO:0000313" key="3">
    <source>
        <dbReference type="Proteomes" id="UP001066276"/>
    </source>
</evidence>
<gene>
    <name evidence="2" type="ORF">NDU88_005633</name>
</gene>
<name>A0AAV7PGH8_PLEWA</name>
<keyword evidence="1" id="KW-0732">Signal</keyword>
<evidence type="ECO:0000313" key="2">
    <source>
        <dbReference type="EMBL" id="KAJ1127230.1"/>
    </source>
</evidence>